<evidence type="ECO:0000256" key="3">
    <source>
        <dbReference type="ARBA" id="ARBA00023235"/>
    </source>
</evidence>
<dbReference type="Proteomes" id="UP000240987">
    <property type="component" value="Unassembled WGS sequence"/>
</dbReference>
<feature type="domain" description="Alanine racemase N-terminal" evidence="4">
    <location>
        <begin position="33"/>
        <end position="266"/>
    </location>
</feature>
<evidence type="ECO:0000259" key="4">
    <source>
        <dbReference type="Pfam" id="PF01168"/>
    </source>
</evidence>
<accession>A0A2T3JP57</accession>
<keyword evidence="2" id="KW-0663">Pyridoxal phosphate</keyword>
<dbReference type="GO" id="GO:0005829">
    <property type="term" value="C:cytosol"/>
    <property type="evidence" value="ECO:0007669"/>
    <property type="project" value="TreeGrafter"/>
</dbReference>
<dbReference type="PANTHER" id="PTHR30511">
    <property type="entry name" value="ALANINE RACEMASE"/>
    <property type="match status" value="1"/>
</dbReference>
<name>A0A2T3JP57_9GAMM</name>
<dbReference type="InterPro" id="IPR000821">
    <property type="entry name" value="Ala_racemase"/>
</dbReference>
<dbReference type="InterPro" id="IPR029066">
    <property type="entry name" value="PLP-binding_barrel"/>
</dbReference>
<organism evidence="6 7">
    <name type="scientific">Photobacterium frigidiphilum</name>
    <dbReference type="NCBI Taxonomy" id="264736"/>
    <lineage>
        <taxon>Bacteria</taxon>
        <taxon>Pseudomonadati</taxon>
        <taxon>Pseudomonadota</taxon>
        <taxon>Gammaproteobacteria</taxon>
        <taxon>Vibrionales</taxon>
        <taxon>Vibrionaceae</taxon>
        <taxon>Photobacterium</taxon>
    </lineage>
</organism>
<dbReference type="InterPro" id="IPR048449">
    <property type="entry name" value="YhfX-like_C"/>
</dbReference>
<dbReference type="Pfam" id="PF01168">
    <property type="entry name" value="Ala_racemase_N"/>
    <property type="match status" value="1"/>
</dbReference>
<dbReference type="AlphaFoldDB" id="A0A2T3JP57"/>
<feature type="domain" description="YhfX-like C-terminal" evidence="5">
    <location>
        <begin position="280"/>
        <end position="379"/>
    </location>
</feature>
<dbReference type="Pfam" id="PF21279">
    <property type="entry name" value="YhfX-like_C"/>
    <property type="match status" value="1"/>
</dbReference>
<evidence type="ECO:0000256" key="1">
    <source>
        <dbReference type="ARBA" id="ARBA00001933"/>
    </source>
</evidence>
<keyword evidence="3" id="KW-0413">Isomerase</keyword>
<dbReference type="OrthoDB" id="3189402at2"/>
<dbReference type="InterPro" id="IPR001608">
    <property type="entry name" value="Ala_racemase_N"/>
</dbReference>
<evidence type="ECO:0000256" key="2">
    <source>
        <dbReference type="ARBA" id="ARBA00022898"/>
    </source>
</evidence>
<proteinExistence type="predicted"/>
<dbReference type="EMBL" id="PYMJ01000002">
    <property type="protein sequence ID" value="PSU50839.1"/>
    <property type="molecule type" value="Genomic_DNA"/>
</dbReference>
<dbReference type="GO" id="GO:0008784">
    <property type="term" value="F:alanine racemase activity"/>
    <property type="evidence" value="ECO:0007669"/>
    <property type="project" value="TreeGrafter"/>
</dbReference>
<dbReference type="Gene3D" id="2.40.37.30">
    <property type="match status" value="2"/>
</dbReference>
<evidence type="ECO:0000259" key="5">
    <source>
        <dbReference type="Pfam" id="PF21279"/>
    </source>
</evidence>
<dbReference type="GO" id="GO:0030170">
    <property type="term" value="F:pyridoxal phosphate binding"/>
    <property type="evidence" value="ECO:0007669"/>
    <property type="project" value="TreeGrafter"/>
</dbReference>
<dbReference type="SUPFAM" id="SSF51419">
    <property type="entry name" value="PLP-binding barrel"/>
    <property type="match status" value="1"/>
</dbReference>
<dbReference type="PANTHER" id="PTHR30511:SF3">
    <property type="entry name" value="LYSINE RACEMASE"/>
    <property type="match status" value="1"/>
</dbReference>
<protein>
    <submittedName>
        <fullName evidence="6">Uncharacterized protein</fullName>
    </submittedName>
</protein>
<dbReference type="CDD" id="cd06811">
    <property type="entry name" value="PLPDE_III_yhfX_like"/>
    <property type="match status" value="1"/>
</dbReference>
<dbReference type="RefSeq" id="WP_107241247.1">
    <property type="nucleotide sequence ID" value="NZ_PYMJ01000002.1"/>
</dbReference>
<evidence type="ECO:0000313" key="6">
    <source>
        <dbReference type="EMBL" id="PSU50839.1"/>
    </source>
</evidence>
<reference evidence="6 7" key="1">
    <citation type="submission" date="2018-01" db="EMBL/GenBank/DDBJ databases">
        <title>Whole genome sequencing of Histamine producing bacteria.</title>
        <authorList>
            <person name="Butler K."/>
        </authorList>
    </citation>
    <scope>NUCLEOTIDE SEQUENCE [LARGE SCALE GENOMIC DNA]</scope>
    <source>
        <strain evidence="6 7">JCM 12947</strain>
    </source>
</reference>
<comment type="caution">
    <text evidence="6">The sequence shown here is derived from an EMBL/GenBank/DDBJ whole genome shotgun (WGS) entry which is preliminary data.</text>
</comment>
<keyword evidence="7" id="KW-1185">Reference proteome</keyword>
<comment type="cofactor">
    <cofactor evidence="1">
        <name>pyridoxal 5'-phosphate</name>
        <dbReference type="ChEBI" id="CHEBI:597326"/>
    </cofactor>
</comment>
<gene>
    <name evidence="6" type="ORF">C9J12_02370</name>
</gene>
<evidence type="ECO:0000313" key="7">
    <source>
        <dbReference type="Proteomes" id="UP000240987"/>
    </source>
</evidence>
<sequence length="393" mass="43043">MFLTALKKQNPALIDTAADYLRKGRLLPDTYVIDVDQFKANANRIKAKADELGIKLYAMTKQIGRNPELARILVEECQYQGIVCVDFKEARQLAGAGIKIAHIGHLVQPPSGMVTSIVENIQPEVITVYSLDKAREISAAAVNANRTQGILLKFYRVDDHMYVNQESGFPFELLEQVLAAITALPNIKLVGLTHFPCFLYNTKTNMTEPTVNLITLRLAADKAKSLGYAIEQLNGPSSTSCETLPMLAEYGGTHGEPGHALTGTTPANQDGSQPEKIAMLYLSEVSHHYGEHSYCYGGGYYRRGNLVSALVWQDENGQAEQEMIVPVSNDDDSNIDYHLKLEGNFAIGSSVVMAFRTQIFVTRSDVALISGISQGAPQLVGVYDSLGNEVFHG</sequence>